<evidence type="ECO:0000313" key="2">
    <source>
        <dbReference type="Proteomes" id="UP000011518"/>
    </source>
</evidence>
<name>L9L4H9_TUPCH</name>
<gene>
    <name evidence="1" type="ORF">TREES_T100012913</name>
</gene>
<organism evidence="1 2">
    <name type="scientific">Tupaia chinensis</name>
    <name type="common">Chinese tree shrew</name>
    <name type="synonym">Tupaia belangeri chinensis</name>
    <dbReference type="NCBI Taxonomy" id="246437"/>
    <lineage>
        <taxon>Eukaryota</taxon>
        <taxon>Metazoa</taxon>
        <taxon>Chordata</taxon>
        <taxon>Craniata</taxon>
        <taxon>Vertebrata</taxon>
        <taxon>Euteleostomi</taxon>
        <taxon>Mammalia</taxon>
        <taxon>Eutheria</taxon>
        <taxon>Euarchontoglires</taxon>
        <taxon>Scandentia</taxon>
        <taxon>Tupaiidae</taxon>
        <taxon>Tupaia</taxon>
    </lineage>
</organism>
<keyword evidence="2" id="KW-1185">Reference proteome</keyword>
<evidence type="ECO:0000313" key="1">
    <source>
        <dbReference type="EMBL" id="ELW70075.1"/>
    </source>
</evidence>
<reference evidence="2" key="2">
    <citation type="journal article" date="2013" name="Nat. Commun.">
        <title>Genome of the Chinese tree shrew.</title>
        <authorList>
            <person name="Fan Y."/>
            <person name="Huang Z.Y."/>
            <person name="Cao C.C."/>
            <person name="Chen C.S."/>
            <person name="Chen Y.X."/>
            <person name="Fan D.D."/>
            <person name="He J."/>
            <person name="Hou H.L."/>
            <person name="Hu L."/>
            <person name="Hu X.T."/>
            <person name="Jiang X.T."/>
            <person name="Lai R."/>
            <person name="Lang Y.S."/>
            <person name="Liang B."/>
            <person name="Liao S.G."/>
            <person name="Mu D."/>
            <person name="Ma Y.Y."/>
            <person name="Niu Y.Y."/>
            <person name="Sun X.Q."/>
            <person name="Xia J.Q."/>
            <person name="Xiao J."/>
            <person name="Xiong Z.Q."/>
            <person name="Xu L."/>
            <person name="Yang L."/>
            <person name="Zhang Y."/>
            <person name="Zhao W."/>
            <person name="Zhao X.D."/>
            <person name="Zheng Y.T."/>
            <person name="Zhou J.M."/>
            <person name="Zhu Y.B."/>
            <person name="Zhang G.J."/>
            <person name="Wang J."/>
            <person name="Yao Y.G."/>
        </authorList>
    </citation>
    <scope>NUCLEOTIDE SEQUENCE [LARGE SCALE GENOMIC DNA]</scope>
</reference>
<dbReference type="Proteomes" id="UP000011518">
    <property type="component" value="Unassembled WGS sequence"/>
</dbReference>
<accession>L9L4H9</accession>
<reference evidence="2" key="1">
    <citation type="submission" date="2012-07" db="EMBL/GenBank/DDBJ databases">
        <title>Genome of the Chinese tree shrew, a rising model animal genetically related to primates.</title>
        <authorList>
            <person name="Zhang G."/>
            <person name="Fan Y."/>
            <person name="Yao Y."/>
            <person name="Huang Z."/>
        </authorList>
    </citation>
    <scope>NUCLEOTIDE SEQUENCE [LARGE SCALE GENOMIC DNA]</scope>
</reference>
<dbReference type="AlphaFoldDB" id="L9L4H9"/>
<dbReference type="EMBL" id="KB320507">
    <property type="protein sequence ID" value="ELW70075.1"/>
    <property type="molecule type" value="Genomic_DNA"/>
</dbReference>
<protein>
    <submittedName>
        <fullName evidence="1">Uncharacterized protein</fullName>
    </submittedName>
</protein>
<sequence>MRWLQMQIYGEDIFGGTEACGLLDSGIDFLACLTRTVMGLLGLKKVMASEEVVLGSSPSVHIRRTGSLRRGVTANMATRSSDFLYTVLCVMRAQEGFRR</sequence>
<proteinExistence type="predicted"/>
<dbReference type="InParanoid" id="L9L4H9"/>